<accession>A0A0P7AMF8</accession>
<sequence length="415" mass="45226">MASSTKVFSLEGKGLKLDTAADVEPHIAELRANDVEEVRLLGNTLGVGACKLLGEVLATKKNLRVVNLADIFTGRLLNEIPEALSLLLTSILNLPKLNTINLNDNAFGLNTQAPLVAFLASHVPLQHLYLNNNGLGPHAGILIADSLSELHAKKEIARKEGQEVPDLETVICGRNRLENGSMTAWAKTYSLHNKIKEIKMVQNGIRSEGVSHLLTEGLNHATELRVLDLQDNTFTLKGAKALAKVVSNWTVLQELAVGDSLLGGKGALRLSKALAEGKNPKLQILRLQGNEITAPGIKGLAAAAKDGLPALKRIELNCNQFTEDDESITVLRELLDERKEKFGGETVVEDDWGVDSLSDLEDVDSDEEEKEDESEEEPEERDEKLVKEAEEAQEEPVIKDLEVSALAKKLENTSI</sequence>
<proteinExistence type="predicted"/>
<dbReference type="AlphaFoldDB" id="A0A0P7AMF8"/>
<evidence type="ECO:0000313" key="6">
    <source>
        <dbReference type="Proteomes" id="UP000050424"/>
    </source>
</evidence>
<keyword evidence="2" id="KW-0433">Leucine-rich repeat</keyword>
<dbReference type="CDD" id="cd00116">
    <property type="entry name" value="LRR_RI"/>
    <property type="match status" value="1"/>
</dbReference>
<dbReference type="GO" id="GO:0031267">
    <property type="term" value="F:small GTPase binding"/>
    <property type="evidence" value="ECO:0007669"/>
    <property type="project" value="EnsemblFungi"/>
</dbReference>
<evidence type="ECO:0000256" key="2">
    <source>
        <dbReference type="ARBA" id="ARBA00022614"/>
    </source>
</evidence>
<dbReference type="Proteomes" id="UP000050424">
    <property type="component" value="Unassembled WGS sequence"/>
</dbReference>
<dbReference type="GO" id="GO:0006606">
    <property type="term" value="P:protein import into nucleus"/>
    <property type="evidence" value="ECO:0007669"/>
    <property type="project" value="EnsemblFungi"/>
</dbReference>
<dbReference type="GO" id="GO:0006409">
    <property type="term" value="P:tRNA export from nucleus"/>
    <property type="evidence" value="ECO:0007669"/>
    <property type="project" value="EnsemblFungi"/>
</dbReference>
<dbReference type="Gene3D" id="3.80.10.10">
    <property type="entry name" value="Ribonuclease Inhibitor"/>
    <property type="match status" value="1"/>
</dbReference>
<dbReference type="InterPro" id="IPR027038">
    <property type="entry name" value="RanGap"/>
</dbReference>
<dbReference type="SMART" id="SM00368">
    <property type="entry name" value="LRR_RI"/>
    <property type="match status" value="7"/>
</dbReference>
<evidence type="ECO:0000313" key="5">
    <source>
        <dbReference type="EMBL" id="KPM38985.1"/>
    </source>
</evidence>
<keyword evidence="6" id="KW-1185">Reference proteome</keyword>
<feature type="compositionally biased region" description="Acidic residues" evidence="4">
    <location>
        <begin position="353"/>
        <end position="380"/>
    </location>
</feature>
<organism evidence="5 6">
    <name type="scientific">Neonectria ditissima</name>
    <dbReference type="NCBI Taxonomy" id="78410"/>
    <lineage>
        <taxon>Eukaryota</taxon>
        <taxon>Fungi</taxon>
        <taxon>Dikarya</taxon>
        <taxon>Ascomycota</taxon>
        <taxon>Pezizomycotina</taxon>
        <taxon>Sordariomycetes</taxon>
        <taxon>Hypocreomycetidae</taxon>
        <taxon>Hypocreales</taxon>
        <taxon>Nectriaceae</taxon>
        <taxon>Neonectria</taxon>
    </lineage>
</organism>
<protein>
    <recommendedName>
        <fullName evidence="7">Ran GTPase-activating protein 1</fullName>
    </recommendedName>
</protein>
<evidence type="ECO:0000256" key="3">
    <source>
        <dbReference type="ARBA" id="ARBA00022737"/>
    </source>
</evidence>
<evidence type="ECO:0000256" key="1">
    <source>
        <dbReference type="ARBA" id="ARBA00022468"/>
    </source>
</evidence>
<dbReference type="InterPro" id="IPR032675">
    <property type="entry name" value="LRR_dom_sf"/>
</dbReference>
<dbReference type="Pfam" id="PF13516">
    <property type="entry name" value="LRR_6"/>
    <property type="match status" value="2"/>
</dbReference>
<dbReference type="GO" id="GO:0006404">
    <property type="term" value="P:RNA import into nucleus"/>
    <property type="evidence" value="ECO:0007669"/>
    <property type="project" value="EnsemblFungi"/>
</dbReference>
<feature type="compositionally biased region" description="Basic and acidic residues" evidence="4">
    <location>
        <begin position="381"/>
        <end position="398"/>
    </location>
</feature>
<dbReference type="InterPro" id="IPR001611">
    <property type="entry name" value="Leu-rich_rpt"/>
</dbReference>
<dbReference type="PANTHER" id="PTHR24113:SF12">
    <property type="entry name" value="RAN GTPASE-ACTIVATING PROTEIN 1"/>
    <property type="match status" value="1"/>
</dbReference>
<dbReference type="GO" id="GO:0000054">
    <property type="term" value="P:ribosomal subunit export from nucleus"/>
    <property type="evidence" value="ECO:0007669"/>
    <property type="project" value="EnsemblFungi"/>
</dbReference>
<dbReference type="SUPFAM" id="SSF52047">
    <property type="entry name" value="RNI-like"/>
    <property type="match status" value="1"/>
</dbReference>
<dbReference type="GO" id="GO:0048471">
    <property type="term" value="C:perinuclear region of cytoplasm"/>
    <property type="evidence" value="ECO:0007669"/>
    <property type="project" value="TreeGrafter"/>
</dbReference>
<keyword evidence="3" id="KW-0677">Repeat</keyword>
<feature type="region of interest" description="Disordered" evidence="4">
    <location>
        <begin position="353"/>
        <end position="398"/>
    </location>
</feature>
<dbReference type="GO" id="GO:0005096">
    <property type="term" value="F:GTPase activator activity"/>
    <property type="evidence" value="ECO:0007669"/>
    <property type="project" value="UniProtKB-KW"/>
</dbReference>
<reference evidence="5 6" key="1">
    <citation type="submission" date="2015-09" db="EMBL/GenBank/DDBJ databases">
        <title>Draft genome of a European isolate of the apple canker pathogen Neonectria ditissima.</title>
        <authorList>
            <person name="Gomez-Cortecero A."/>
            <person name="Harrison R.J."/>
            <person name="Armitage A.D."/>
        </authorList>
    </citation>
    <scope>NUCLEOTIDE SEQUENCE [LARGE SCALE GENOMIC DNA]</scope>
    <source>
        <strain evidence="5 6">R09/05</strain>
    </source>
</reference>
<dbReference type="GO" id="GO:0034399">
    <property type="term" value="C:nuclear periphery"/>
    <property type="evidence" value="ECO:0007669"/>
    <property type="project" value="EnsemblFungi"/>
</dbReference>
<keyword evidence="1" id="KW-0343">GTPase activation</keyword>
<dbReference type="PANTHER" id="PTHR24113">
    <property type="entry name" value="RAN GTPASE-ACTIVATING PROTEIN 1"/>
    <property type="match status" value="1"/>
</dbReference>
<dbReference type="OrthoDB" id="184583at2759"/>
<evidence type="ECO:0008006" key="7">
    <source>
        <dbReference type="Google" id="ProtNLM"/>
    </source>
</evidence>
<evidence type="ECO:0000256" key="4">
    <source>
        <dbReference type="SAM" id="MobiDB-lite"/>
    </source>
</evidence>
<comment type="caution">
    <text evidence="5">The sequence shown here is derived from an EMBL/GenBank/DDBJ whole genome shotgun (WGS) entry which is preliminary data.</text>
</comment>
<dbReference type="GO" id="GO:0031509">
    <property type="term" value="P:subtelomeric heterochromatin formation"/>
    <property type="evidence" value="ECO:0007669"/>
    <property type="project" value="EnsemblFungi"/>
</dbReference>
<gene>
    <name evidence="5" type="ORF">AK830_g7583</name>
</gene>
<name>A0A0P7AMF8_9HYPO</name>
<dbReference type="GO" id="GO:0000781">
    <property type="term" value="C:chromosome, telomeric region"/>
    <property type="evidence" value="ECO:0007669"/>
    <property type="project" value="GOC"/>
</dbReference>
<dbReference type="EMBL" id="LKCW01000119">
    <property type="protein sequence ID" value="KPM38985.1"/>
    <property type="molecule type" value="Genomic_DNA"/>
</dbReference>
<dbReference type="GO" id="GO:0005829">
    <property type="term" value="C:cytosol"/>
    <property type="evidence" value="ECO:0007669"/>
    <property type="project" value="EnsemblFungi"/>
</dbReference>
<dbReference type="GO" id="GO:0006611">
    <property type="term" value="P:protein export from nucleus"/>
    <property type="evidence" value="ECO:0007669"/>
    <property type="project" value="EnsemblFungi"/>
</dbReference>
<dbReference type="STRING" id="78410.A0A0P7AMF8"/>